<evidence type="ECO:0000256" key="1">
    <source>
        <dbReference type="SAM" id="SignalP"/>
    </source>
</evidence>
<feature type="chain" id="PRO_5015131164" evidence="1">
    <location>
        <begin position="25"/>
        <end position="141"/>
    </location>
</feature>
<organism evidence="2 3">
    <name type="scientific">Taibaiella chishuiensis</name>
    <dbReference type="NCBI Taxonomy" id="1434707"/>
    <lineage>
        <taxon>Bacteria</taxon>
        <taxon>Pseudomonadati</taxon>
        <taxon>Bacteroidota</taxon>
        <taxon>Chitinophagia</taxon>
        <taxon>Chitinophagales</taxon>
        <taxon>Chitinophagaceae</taxon>
        <taxon>Taibaiella</taxon>
    </lineage>
</organism>
<dbReference type="AlphaFoldDB" id="A0A2P8D619"/>
<comment type="caution">
    <text evidence="2">The sequence shown here is derived from an EMBL/GenBank/DDBJ whole genome shotgun (WGS) entry which is preliminary data.</text>
</comment>
<dbReference type="RefSeq" id="WP_106522849.1">
    <property type="nucleotide sequence ID" value="NZ_PYGD01000003.1"/>
</dbReference>
<name>A0A2P8D619_9BACT</name>
<dbReference type="EMBL" id="PYGD01000003">
    <property type="protein sequence ID" value="PSK92670.1"/>
    <property type="molecule type" value="Genomic_DNA"/>
</dbReference>
<keyword evidence="3" id="KW-1185">Reference proteome</keyword>
<feature type="signal peptide" evidence="1">
    <location>
        <begin position="1"/>
        <end position="24"/>
    </location>
</feature>
<keyword evidence="1" id="KW-0732">Signal</keyword>
<gene>
    <name evidence="2" type="ORF">B0I18_103247</name>
</gene>
<protein>
    <submittedName>
        <fullName evidence="2">Uncharacterized protein</fullName>
    </submittedName>
</protein>
<accession>A0A2P8D619</accession>
<proteinExistence type="predicted"/>
<dbReference type="Proteomes" id="UP000240572">
    <property type="component" value="Unassembled WGS sequence"/>
</dbReference>
<evidence type="ECO:0000313" key="2">
    <source>
        <dbReference type="EMBL" id="PSK92670.1"/>
    </source>
</evidence>
<evidence type="ECO:0000313" key="3">
    <source>
        <dbReference type="Proteomes" id="UP000240572"/>
    </source>
</evidence>
<sequence>MKKKKITSFIFAIFGLLLSFNAEADVYVQRESGGSTGNVDFYQQGSNIIYSVSHHVFTIAPETKSFFSVYPPPTNYNATFVFTYMNPVNNTPYQFIINTADVNAVNDYMIYPDVTGAVVLFIKKVPASFGNFQFNFWINRV</sequence>
<reference evidence="2 3" key="1">
    <citation type="submission" date="2018-03" db="EMBL/GenBank/DDBJ databases">
        <title>Genomic Encyclopedia of Type Strains, Phase III (KMG-III): the genomes of soil and plant-associated and newly described type strains.</title>
        <authorList>
            <person name="Whitman W."/>
        </authorList>
    </citation>
    <scope>NUCLEOTIDE SEQUENCE [LARGE SCALE GENOMIC DNA]</scope>
    <source>
        <strain evidence="2 3">CGMCC 1.12700</strain>
    </source>
</reference>